<dbReference type="InterPro" id="IPR051076">
    <property type="entry name" value="Golgi_membrane_TVP38/TMEM64"/>
</dbReference>
<evidence type="ECO:0000256" key="7">
    <source>
        <dbReference type="ARBA" id="ARBA00022989"/>
    </source>
</evidence>
<dbReference type="PANTHER" id="PTHR47549:SF1">
    <property type="entry name" value="GOLGI APPARATUS MEMBRANE PROTEIN TVP38"/>
    <property type="match status" value="1"/>
</dbReference>
<gene>
    <name evidence="13" type="primary">TVP38_1</name>
    <name evidence="13" type="ORF">TWF696_001349</name>
</gene>
<keyword evidence="14" id="KW-1185">Reference proteome</keyword>
<feature type="transmembrane region" description="Helical" evidence="11">
    <location>
        <begin position="262"/>
        <end position="283"/>
    </location>
</feature>
<feature type="transmembrane region" description="Helical" evidence="11">
    <location>
        <begin position="110"/>
        <end position="140"/>
    </location>
</feature>
<evidence type="ECO:0000256" key="4">
    <source>
        <dbReference type="ARBA" id="ARBA00013533"/>
    </source>
</evidence>
<dbReference type="PANTHER" id="PTHR47549">
    <property type="entry name" value="GOLGI APPARATUS MEMBRANE PROTEIN TVP38-RELATED"/>
    <property type="match status" value="1"/>
</dbReference>
<reference evidence="13 14" key="1">
    <citation type="submission" date="2019-10" db="EMBL/GenBank/DDBJ databases">
        <authorList>
            <person name="Palmer J.M."/>
        </authorList>
    </citation>
    <scope>NUCLEOTIDE SEQUENCE [LARGE SCALE GENOMIC DNA]</scope>
    <source>
        <strain evidence="13 14">TWF696</strain>
    </source>
</reference>
<comment type="similarity">
    <text evidence="3">Belongs to the TVP38/TMEM64 family.</text>
</comment>
<evidence type="ECO:0000256" key="8">
    <source>
        <dbReference type="ARBA" id="ARBA00023034"/>
    </source>
</evidence>
<dbReference type="GO" id="GO:0000022">
    <property type="term" value="P:mitotic spindle elongation"/>
    <property type="evidence" value="ECO:0007669"/>
    <property type="project" value="TreeGrafter"/>
</dbReference>
<evidence type="ECO:0000313" key="13">
    <source>
        <dbReference type="EMBL" id="KAK6337871.1"/>
    </source>
</evidence>
<keyword evidence="7 11" id="KW-1133">Transmembrane helix</keyword>
<comment type="caution">
    <text evidence="13">The sequence shown here is derived from an EMBL/GenBank/DDBJ whole genome shotgun (WGS) entry which is preliminary data.</text>
</comment>
<sequence>MSSDLPRGALYTPPSETPPVTPVWTRGGRRSRSNSAASVASVSSDLANTVRKAKRHALKYWARLTLVQKVLVCTVLLVVNVGVVLGLIFHEAIFHRLSPVADSWRDLPGGFMILFAWTFISAFPPLIGYSTSVTLAGFIFGLPNGWYIAASGTVIGSTAAFITCRVYFRNFAQKMVATDKRFAALSLTLKHDGLKLLCMIRLCPLPYSISNAALSTFPTVSPLNFAIAGAVASPKLLIHVFIGHQMKVLGDSGQKMTAGTKALNYGSIIGGSILGFVTGWLIYKRTVERAKQLEADERRRAREIVEHSDGGISEHELETDQEGYFDDPVEAQAERTLAGDAIEERYVDEEGMAVKTNRFAGRALNAFNDLFGRTARDGGYETDEEEEGRLLAGDELMDDDEDAEELLVVEDGVVELEEGSRRFSGRTRPPRK</sequence>
<keyword evidence="9 11" id="KW-0472">Membrane</keyword>
<keyword evidence="6 11" id="KW-0812">Transmembrane</keyword>
<keyword evidence="8" id="KW-0333">Golgi apparatus</keyword>
<dbReference type="GO" id="GO:0016192">
    <property type="term" value="P:vesicle-mediated transport"/>
    <property type="evidence" value="ECO:0007669"/>
    <property type="project" value="TreeGrafter"/>
</dbReference>
<evidence type="ECO:0000256" key="10">
    <source>
        <dbReference type="SAM" id="MobiDB-lite"/>
    </source>
</evidence>
<accession>A0AAV9UB55</accession>
<feature type="domain" description="VTT" evidence="12">
    <location>
        <begin position="130"/>
        <end position="245"/>
    </location>
</feature>
<evidence type="ECO:0000313" key="14">
    <source>
        <dbReference type="Proteomes" id="UP001375240"/>
    </source>
</evidence>
<comment type="subcellular location">
    <subcellularLocation>
        <location evidence="2">Golgi apparatus membrane</location>
        <topology evidence="2">Multi-pass membrane protein</topology>
    </subcellularLocation>
</comment>
<feature type="transmembrane region" description="Helical" evidence="11">
    <location>
        <begin position="146"/>
        <end position="168"/>
    </location>
</feature>
<evidence type="ECO:0000256" key="3">
    <source>
        <dbReference type="ARBA" id="ARBA00008640"/>
    </source>
</evidence>
<organism evidence="13 14">
    <name type="scientific">Orbilia brochopaga</name>
    <dbReference type="NCBI Taxonomy" id="3140254"/>
    <lineage>
        <taxon>Eukaryota</taxon>
        <taxon>Fungi</taxon>
        <taxon>Dikarya</taxon>
        <taxon>Ascomycota</taxon>
        <taxon>Pezizomycotina</taxon>
        <taxon>Orbiliomycetes</taxon>
        <taxon>Orbiliales</taxon>
        <taxon>Orbiliaceae</taxon>
        <taxon>Orbilia</taxon>
    </lineage>
</organism>
<evidence type="ECO:0000256" key="1">
    <source>
        <dbReference type="ARBA" id="ARBA00002978"/>
    </source>
</evidence>
<protein>
    <recommendedName>
        <fullName evidence="4">Golgi apparatus membrane protein TVP38</fullName>
    </recommendedName>
    <alternativeName>
        <fullName evidence="5">Golgi apparatus membrane protein tvp38</fullName>
    </alternativeName>
</protein>
<feature type="transmembrane region" description="Helical" evidence="11">
    <location>
        <begin position="66"/>
        <end position="89"/>
    </location>
</feature>
<dbReference type="InterPro" id="IPR032816">
    <property type="entry name" value="VTT_dom"/>
</dbReference>
<evidence type="ECO:0000256" key="11">
    <source>
        <dbReference type="SAM" id="Phobius"/>
    </source>
</evidence>
<evidence type="ECO:0000256" key="2">
    <source>
        <dbReference type="ARBA" id="ARBA00004653"/>
    </source>
</evidence>
<dbReference type="Pfam" id="PF09335">
    <property type="entry name" value="VTT_dom"/>
    <property type="match status" value="1"/>
</dbReference>
<dbReference type="Proteomes" id="UP001375240">
    <property type="component" value="Unassembled WGS sequence"/>
</dbReference>
<feature type="transmembrane region" description="Helical" evidence="11">
    <location>
        <begin position="223"/>
        <end position="242"/>
    </location>
</feature>
<evidence type="ECO:0000259" key="12">
    <source>
        <dbReference type="Pfam" id="PF09335"/>
    </source>
</evidence>
<dbReference type="AlphaFoldDB" id="A0AAV9UB55"/>
<dbReference type="GO" id="GO:0000139">
    <property type="term" value="C:Golgi membrane"/>
    <property type="evidence" value="ECO:0007669"/>
    <property type="project" value="UniProtKB-SubCell"/>
</dbReference>
<evidence type="ECO:0000256" key="5">
    <source>
        <dbReference type="ARBA" id="ARBA00020673"/>
    </source>
</evidence>
<proteinExistence type="inferred from homology"/>
<evidence type="ECO:0000256" key="6">
    <source>
        <dbReference type="ARBA" id="ARBA00022692"/>
    </source>
</evidence>
<dbReference type="EMBL" id="JAVHNQ010000010">
    <property type="protein sequence ID" value="KAK6337871.1"/>
    <property type="molecule type" value="Genomic_DNA"/>
</dbReference>
<name>A0AAV9UB55_9PEZI</name>
<feature type="region of interest" description="Disordered" evidence="10">
    <location>
        <begin position="1"/>
        <end position="36"/>
    </location>
</feature>
<evidence type="ECO:0000256" key="9">
    <source>
        <dbReference type="ARBA" id="ARBA00023136"/>
    </source>
</evidence>
<comment type="function">
    <text evidence="1">Golgi membrane protein involved in vesicular trafficking and spindle migration.</text>
</comment>